<comment type="caution">
    <text evidence="2">The sequence shown here is derived from an EMBL/GenBank/DDBJ whole genome shotgun (WGS) entry which is preliminary data.</text>
</comment>
<dbReference type="Proteomes" id="UP001217918">
    <property type="component" value="Unassembled WGS sequence"/>
</dbReference>
<organism evidence="2 3">
    <name type="scientific">Phyllachora maydis</name>
    <dbReference type="NCBI Taxonomy" id="1825666"/>
    <lineage>
        <taxon>Eukaryota</taxon>
        <taxon>Fungi</taxon>
        <taxon>Dikarya</taxon>
        <taxon>Ascomycota</taxon>
        <taxon>Pezizomycotina</taxon>
        <taxon>Sordariomycetes</taxon>
        <taxon>Sordariomycetidae</taxon>
        <taxon>Phyllachorales</taxon>
        <taxon>Phyllachoraceae</taxon>
        <taxon>Phyllachora</taxon>
    </lineage>
</organism>
<evidence type="ECO:0000313" key="2">
    <source>
        <dbReference type="EMBL" id="KAK2072642.1"/>
    </source>
</evidence>
<evidence type="ECO:0000256" key="1">
    <source>
        <dbReference type="SAM" id="MobiDB-lite"/>
    </source>
</evidence>
<protein>
    <submittedName>
        <fullName evidence="2">Uncharacterized protein</fullName>
    </submittedName>
</protein>
<accession>A0AAD9I9C0</accession>
<evidence type="ECO:0000313" key="3">
    <source>
        <dbReference type="Proteomes" id="UP001217918"/>
    </source>
</evidence>
<dbReference type="AlphaFoldDB" id="A0AAD9I9C0"/>
<gene>
    <name evidence="2" type="ORF">P8C59_006982</name>
</gene>
<proteinExistence type="predicted"/>
<feature type="region of interest" description="Disordered" evidence="1">
    <location>
        <begin position="39"/>
        <end position="87"/>
    </location>
</feature>
<dbReference type="EMBL" id="JAQQPM010000006">
    <property type="protein sequence ID" value="KAK2072642.1"/>
    <property type="molecule type" value="Genomic_DNA"/>
</dbReference>
<name>A0AAD9I9C0_9PEZI</name>
<reference evidence="2" key="1">
    <citation type="journal article" date="2023" name="Mol. Plant Microbe Interact.">
        <title>Elucidating the Obligate Nature and Biological Capacity of an Invasive Fungal Corn Pathogen.</title>
        <authorList>
            <person name="MacCready J.S."/>
            <person name="Roggenkamp E.M."/>
            <person name="Gdanetz K."/>
            <person name="Chilvers M.I."/>
        </authorList>
    </citation>
    <scope>NUCLEOTIDE SEQUENCE</scope>
    <source>
        <strain evidence="2">PM02</strain>
    </source>
</reference>
<sequence>MTERCCTSSPPGTKSSSLAPYQLTLASLKRRPFWSTTSRPLVRSGSAYDSCERKTSTAGGSSGRWLNRRDAGSGTHGTYMAASARRK</sequence>
<keyword evidence="3" id="KW-1185">Reference proteome</keyword>